<dbReference type="Gene3D" id="1.10.533.10">
    <property type="entry name" value="Death Domain, Fas"/>
    <property type="match status" value="1"/>
</dbReference>
<dbReference type="SUPFAM" id="SSF47986">
    <property type="entry name" value="DEATH domain"/>
    <property type="match status" value="1"/>
</dbReference>
<evidence type="ECO:0000313" key="3">
    <source>
        <dbReference type="EMBL" id="KAK6191912.1"/>
    </source>
</evidence>
<accession>A0AAN8Q8N5</accession>
<feature type="domain" description="CARD" evidence="2">
    <location>
        <begin position="136"/>
        <end position="219"/>
    </location>
</feature>
<protein>
    <recommendedName>
        <fullName evidence="2">CARD domain-containing protein</fullName>
    </recommendedName>
</protein>
<name>A0AAN8Q8N5_PATCE</name>
<evidence type="ECO:0000259" key="2">
    <source>
        <dbReference type="Pfam" id="PF00619"/>
    </source>
</evidence>
<proteinExistence type="predicted"/>
<evidence type="ECO:0000256" key="1">
    <source>
        <dbReference type="SAM" id="Coils"/>
    </source>
</evidence>
<dbReference type="EMBL" id="JAZGQO010000002">
    <property type="protein sequence ID" value="KAK6191912.1"/>
    <property type="molecule type" value="Genomic_DNA"/>
</dbReference>
<dbReference type="Pfam" id="PF00619">
    <property type="entry name" value="CARD"/>
    <property type="match status" value="1"/>
</dbReference>
<evidence type="ECO:0000313" key="4">
    <source>
        <dbReference type="Proteomes" id="UP001347796"/>
    </source>
</evidence>
<dbReference type="AlphaFoldDB" id="A0AAN8Q8N5"/>
<dbReference type="InterPro" id="IPR011029">
    <property type="entry name" value="DEATH-like_dom_sf"/>
</dbReference>
<dbReference type="Proteomes" id="UP001347796">
    <property type="component" value="Unassembled WGS sequence"/>
</dbReference>
<gene>
    <name evidence="3" type="ORF">SNE40_003486</name>
</gene>
<feature type="coiled-coil region" evidence="1">
    <location>
        <begin position="25"/>
        <end position="59"/>
    </location>
</feature>
<keyword evidence="4" id="KW-1185">Reference proteome</keyword>
<organism evidence="3 4">
    <name type="scientific">Patella caerulea</name>
    <name type="common">Rayed Mediterranean limpet</name>
    <dbReference type="NCBI Taxonomy" id="87958"/>
    <lineage>
        <taxon>Eukaryota</taxon>
        <taxon>Metazoa</taxon>
        <taxon>Spiralia</taxon>
        <taxon>Lophotrochozoa</taxon>
        <taxon>Mollusca</taxon>
        <taxon>Gastropoda</taxon>
        <taxon>Patellogastropoda</taxon>
        <taxon>Patelloidea</taxon>
        <taxon>Patellidae</taxon>
        <taxon>Patella</taxon>
    </lineage>
</organism>
<dbReference type="CDD" id="cd01671">
    <property type="entry name" value="CARD"/>
    <property type="match status" value="1"/>
</dbReference>
<keyword evidence="1" id="KW-0175">Coiled coil</keyword>
<dbReference type="InterPro" id="IPR001315">
    <property type="entry name" value="CARD"/>
</dbReference>
<comment type="caution">
    <text evidence="3">The sequence shown here is derived from an EMBL/GenBank/DDBJ whole genome shotgun (WGS) entry which is preliminary data.</text>
</comment>
<sequence>MNELKMKFTEQLKENEHLRHLMEENQKINVEGAKYREKIDTLEKELRSYKQRNDTEESVARARVMSLMNNGDILRVNFVPLHNQLVTHGFLQNRVSEHDSVSLDQMVYSLSNPYTIILNYLDTKGFTAVGWQSKIHNNFSYMLKNILNPEELINKLCDKSVFKADDTESIVKSRTQRLDRKAMTRHILEILLKSDEETFRKFRECLKELGYKDIFYKLRLS</sequence>
<reference evidence="3 4" key="1">
    <citation type="submission" date="2024-01" db="EMBL/GenBank/DDBJ databases">
        <title>The genome of the rayed Mediterranean limpet Patella caerulea (Linnaeus, 1758).</title>
        <authorList>
            <person name="Anh-Thu Weber A."/>
            <person name="Halstead-Nussloch G."/>
        </authorList>
    </citation>
    <scope>NUCLEOTIDE SEQUENCE [LARGE SCALE GENOMIC DNA]</scope>
    <source>
        <strain evidence="3">AATW-2023a</strain>
        <tissue evidence="3">Whole specimen</tissue>
    </source>
</reference>
<dbReference type="GO" id="GO:0042981">
    <property type="term" value="P:regulation of apoptotic process"/>
    <property type="evidence" value="ECO:0007669"/>
    <property type="project" value="InterPro"/>
</dbReference>